<dbReference type="Pfam" id="PF07883">
    <property type="entry name" value="Cupin_2"/>
    <property type="match status" value="1"/>
</dbReference>
<evidence type="ECO:0000313" key="5">
    <source>
        <dbReference type="EMBL" id="GIP53846.1"/>
    </source>
</evidence>
<dbReference type="PANTHER" id="PTHR43280">
    <property type="entry name" value="ARAC-FAMILY TRANSCRIPTIONAL REGULATOR"/>
    <property type="match status" value="1"/>
</dbReference>
<feature type="domain" description="HTH araC/xylS-type" evidence="4">
    <location>
        <begin position="158"/>
        <end position="256"/>
    </location>
</feature>
<dbReference type="PROSITE" id="PS00041">
    <property type="entry name" value="HTH_ARAC_FAMILY_1"/>
    <property type="match status" value="1"/>
</dbReference>
<gene>
    <name evidence="5" type="ORF">J42TS3_28810</name>
</gene>
<dbReference type="PANTHER" id="PTHR43280:SF34">
    <property type="entry name" value="ARAC-FAMILY TRANSCRIPTIONAL REGULATOR"/>
    <property type="match status" value="1"/>
</dbReference>
<dbReference type="SUPFAM" id="SSF46689">
    <property type="entry name" value="Homeodomain-like"/>
    <property type="match status" value="2"/>
</dbReference>
<keyword evidence="1" id="KW-0805">Transcription regulation</keyword>
<evidence type="ECO:0000256" key="1">
    <source>
        <dbReference type="ARBA" id="ARBA00023015"/>
    </source>
</evidence>
<evidence type="ECO:0000256" key="2">
    <source>
        <dbReference type="ARBA" id="ARBA00023125"/>
    </source>
</evidence>
<accession>A0ABQ4MCX6</accession>
<keyword evidence="6" id="KW-1185">Reference proteome</keyword>
<reference evidence="5 6" key="1">
    <citation type="submission" date="2021-03" db="EMBL/GenBank/DDBJ databases">
        <title>Antimicrobial resistance genes in bacteria isolated from Japanese honey, and their potential for conferring macrolide and lincosamide resistance in the American foulbrood pathogen Paenibacillus larvae.</title>
        <authorList>
            <person name="Okamoto M."/>
            <person name="Kumagai M."/>
            <person name="Kanamori H."/>
            <person name="Takamatsu D."/>
        </authorList>
    </citation>
    <scope>NUCLEOTIDE SEQUENCE [LARGE SCALE GENOMIC DNA]</scope>
    <source>
        <strain evidence="5 6">J42TS3</strain>
    </source>
</reference>
<dbReference type="SMART" id="SM00342">
    <property type="entry name" value="HTH_ARAC"/>
    <property type="match status" value="1"/>
</dbReference>
<evidence type="ECO:0000259" key="4">
    <source>
        <dbReference type="PROSITE" id="PS01124"/>
    </source>
</evidence>
<dbReference type="InterPro" id="IPR037923">
    <property type="entry name" value="HTH-like"/>
</dbReference>
<dbReference type="Gene3D" id="1.10.10.60">
    <property type="entry name" value="Homeodomain-like"/>
    <property type="match status" value="2"/>
</dbReference>
<dbReference type="SUPFAM" id="SSF51215">
    <property type="entry name" value="Regulatory protein AraC"/>
    <property type="match status" value="1"/>
</dbReference>
<evidence type="ECO:0000256" key="3">
    <source>
        <dbReference type="ARBA" id="ARBA00023163"/>
    </source>
</evidence>
<comment type="caution">
    <text evidence="5">The sequence shown here is derived from an EMBL/GenBank/DDBJ whole genome shotgun (WGS) entry which is preliminary data.</text>
</comment>
<protein>
    <submittedName>
        <fullName evidence="5">AraC family transcriptional regulator</fullName>
    </submittedName>
</protein>
<dbReference type="PROSITE" id="PS01124">
    <property type="entry name" value="HTH_ARAC_FAMILY_2"/>
    <property type="match status" value="1"/>
</dbReference>
<dbReference type="Gene3D" id="2.60.120.10">
    <property type="entry name" value="Jelly Rolls"/>
    <property type="match status" value="1"/>
</dbReference>
<dbReference type="InterPro" id="IPR018060">
    <property type="entry name" value="HTH_AraC"/>
</dbReference>
<dbReference type="InterPro" id="IPR013096">
    <property type="entry name" value="Cupin_2"/>
</dbReference>
<name>A0ABQ4MCX6_9BACL</name>
<evidence type="ECO:0000313" key="6">
    <source>
        <dbReference type="Proteomes" id="UP000679992"/>
    </source>
</evidence>
<organism evidence="5 6">
    <name type="scientific">Paenibacillus vini</name>
    <dbReference type="NCBI Taxonomy" id="1476024"/>
    <lineage>
        <taxon>Bacteria</taxon>
        <taxon>Bacillati</taxon>
        <taxon>Bacillota</taxon>
        <taxon>Bacilli</taxon>
        <taxon>Bacillales</taxon>
        <taxon>Paenibacillaceae</taxon>
        <taxon>Paenibacillus</taxon>
    </lineage>
</organism>
<keyword evidence="2" id="KW-0238">DNA-binding</keyword>
<dbReference type="EMBL" id="BOSL01000008">
    <property type="protein sequence ID" value="GIP53846.1"/>
    <property type="molecule type" value="Genomic_DNA"/>
</dbReference>
<dbReference type="InterPro" id="IPR018062">
    <property type="entry name" value="HTH_AraC-typ_CS"/>
</dbReference>
<dbReference type="InterPro" id="IPR020449">
    <property type="entry name" value="Tscrpt_reg_AraC-type_HTH"/>
</dbReference>
<dbReference type="RefSeq" id="WP_213655293.1">
    <property type="nucleotide sequence ID" value="NZ_BOSL01000008.1"/>
</dbReference>
<proteinExistence type="predicted"/>
<dbReference type="PRINTS" id="PR00032">
    <property type="entry name" value="HTHARAC"/>
</dbReference>
<sequence>MKMKYQHRDKAFHSFISTNNTYPLHLHKNVEITMVMSGKINIFINGEDYELSEGEVAIIFPNQPHSYKTTESNQILLMFFEATFPGDFTGDLLHYVPDKSVVPRNKVITDLMATLYKLYIEKSDDRLLRAYVSAILGHALPLMYMKRVDYKNDMDMILKILAYIDMHFLEPINLDALSKELGISKFMISRIFSEQFQVSFRDYINSQRAAYAHMLLLSTIHPVTDIAFDSGFNSLRSFYRVFKKQYGVAPNEFRCKSQALSSQ</sequence>
<dbReference type="InterPro" id="IPR014710">
    <property type="entry name" value="RmlC-like_jellyroll"/>
</dbReference>
<dbReference type="InterPro" id="IPR009057">
    <property type="entry name" value="Homeodomain-like_sf"/>
</dbReference>
<keyword evidence="3" id="KW-0804">Transcription</keyword>
<dbReference type="Proteomes" id="UP000679992">
    <property type="component" value="Unassembled WGS sequence"/>
</dbReference>
<dbReference type="Pfam" id="PF12833">
    <property type="entry name" value="HTH_18"/>
    <property type="match status" value="1"/>
</dbReference>